<organism evidence="2 3">
    <name type="scientific">Oceanithermus desulfurans NBRC 100063</name>
    <dbReference type="NCBI Taxonomy" id="1227550"/>
    <lineage>
        <taxon>Bacteria</taxon>
        <taxon>Thermotogati</taxon>
        <taxon>Deinococcota</taxon>
        <taxon>Deinococci</taxon>
        <taxon>Thermales</taxon>
        <taxon>Thermaceae</taxon>
        <taxon>Oceanithermus</taxon>
    </lineage>
</organism>
<protein>
    <submittedName>
        <fullName evidence="2">Uncharacterized protein</fullName>
    </submittedName>
</protein>
<keyword evidence="1" id="KW-0812">Transmembrane</keyword>
<comment type="caution">
    <text evidence="2">The sequence shown here is derived from an EMBL/GenBank/DDBJ whole genome shotgun (WGS) entry which is preliminary data.</text>
</comment>
<evidence type="ECO:0000313" key="2">
    <source>
        <dbReference type="EMBL" id="GEM89662.1"/>
    </source>
</evidence>
<dbReference type="EMBL" id="BJXN01000006">
    <property type="protein sequence ID" value="GEM89662.1"/>
    <property type="molecule type" value="Genomic_DNA"/>
</dbReference>
<evidence type="ECO:0000313" key="3">
    <source>
        <dbReference type="Proteomes" id="UP000321827"/>
    </source>
</evidence>
<reference evidence="2 3" key="1">
    <citation type="submission" date="2019-07" db="EMBL/GenBank/DDBJ databases">
        <title>Whole genome shotgun sequence of Oceanithermus desulfurans NBRC 100063.</title>
        <authorList>
            <person name="Hosoyama A."/>
            <person name="Uohara A."/>
            <person name="Ohji S."/>
            <person name="Ichikawa N."/>
        </authorList>
    </citation>
    <scope>NUCLEOTIDE SEQUENCE [LARGE SCALE GENOMIC DNA]</scope>
    <source>
        <strain evidence="2 3">NBRC 100063</strain>
    </source>
</reference>
<proteinExistence type="predicted"/>
<keyword evidence="1" id="KW-0472">Membrane</keyword>
<sequence length="56" mass="6101">MKAWLFVLPWVLVGLAFITTAANLLREVNVREALVLPLLLLGLAALSWAMKLALGV</sequence>
<keyword evidence="1" id="KW-1133">Transmembrane helix</keyword>
<name>A0A511RL41_9DEIN</name>
<evidence type="ECO:0000256" key="1">
    <source>
        <dbReference type="SAM" id="Phobius"/>
    </source>
</evidence>
<dbReference type="AlphaFoldDB" id="A0A511RL41"/>
<feature type="transmembrane region" description="Helical" evidence="1">
    <location>
        <begin position="34"/>
        <end position="54"/>
    </location>
</feature>
<dbReference type="Proteomes" id="UP000321827">
    <property type="component" value="Unassembled WGS sequence"/>
</dbReference>
<accession>A0A511RL41</accession>
<gene>
    <name evidence="2" type="ORF">ODE01S_10960</name>
</gene>